<dbReference type="Proteomes" id="UP000320762">
    <property type="component" value="Unassembled WGS sequence"/>
</dbReference>
<dbReference type="OrthoDB" id="3260913at2759"/>
<dbReference type="AlphaFoldDB" id="A0A550C9Q9"/>
<keyword evidence="2" id="KW-1185">Reference proteome</keyword>
<evidence type="ECO:0000313" key="2">
    <source>
        <dbReference type="Proteomes" id="UP000320762"/>
    </source>
</evidence>
<dbReference type="EMBL" id="VDMD01000016">
    <property type="protein sequence ID" value="TRM61540.1"/>
    <property type="molecule type" value="Genomic_DNA"/>
</dbReference>
<sequence length="197" mass="21073">MLASLSSRLLDVRVEYKRAEEDQTIIVDVDALRELSVPDVLRELAVPDVATRLAGLCGRIYSALGDDVQTLSQALLALENDVEEAVKGARFCHLQEPLILPSPCPGVPTIIITPAPPSPPVTTRTLGKTLLSAPASPCRTSRVQRHAPSAGPNARVHNAASRRLGMAGGRWVALLPGLDAQAARGVYSRPLVVRRKV</sequence>
<gene>
    <name evidence="1" type="ORF">BD626DRAFT_501354</name>
</gene>
<organism evidence="1 2">
    <name type="scientific">Schizophyllum amplum</name>
    <dbReference type="NCBI Taxonomy" id="97359"/>
    <lineage>
        <taxon>Eukaryota</taxon>
        <taxon>Fungi</taxon>
        <taxon>Dikarya</taxon>
        <taxon>Basidiomycota</taxon>
        <taxon>Agaricomycotina</taxon>
        <taxon>Agaricomycetes</taxon>
        <taxon>Agaricomycetidae</taxon>
        <taxon>Agaricales</taxon>
        <taxon>Schizophyllaceae</taxon>
        <taxon>Schizophyllum</taxon>
    </lineage>
</organism>
<evidence type="ECO:0000313" key="1">
    <source>
        <dbReference type="EMBL" id="TRM61540.1"/>
    </source>
</evidence>
<proteinExistence type="predicted"/>
<protein>
    <submittedName>
        <fullName evidence="1">Uncharacterized protein</fullName>
    </submittedName>
</protein>
<reference evidence="1 2" key="1">
    <citation type="journal article" date="2019" name="New Phytol.">
        <title>Comparative genomics reveals unique wood-decay strategies and fruiting body development in the Schizophyllaceae.</title>
        <authorList>
            <person name="Almasi E."/>
            <person name="Sahu N."/>
            <person name="Krizsan K."/>
            <person name="Balint B."/>
            <person name="Kovacs G.M."/>
            <person name="Kiss B."/>
            <person name="Cseklye J."/>
            <person name="Drula E."/>
            <person name="Henrissat B."/>
            <person name="Nagy I."/>
            <person name="Chovatia M."/>
            <person name="Adam C."/>
            <person name="LaButti K."/>
            <person name="Lipzen A."/>
            <person name="Riley R."/>
            <person name="Grigoriev I.V."/>
            <person name="Nagy L.G."/>
        </authorList>
    </citation>
    <scope>NUCLEOTIDE SEQUENCE [LARGE SCALE GENOMIC DNA]</scope>
    <source>
        <strain evidence="1 2">NL-1724</strain>
    </source>
</reference>
<comment type="caution">
    <text evidence="1">The sequence shown here is derived from an EMBL/GenBank/DDBJ whole genome shotgun (WGS) entry which is preliminary data.</text>
</comment>
<accession>A0A550C9Q9</accession>
<name>A0A550C9Q9_9AGAR</name>